<sequence>MTEPSNVGAGTEQHITGSPETDPFPTDKPPSADTPSDGSSNKGINKHRANLNEGETDEAPEPPD</sequence>
<evidence type="ECO:0000313" key="3">
    <source>
        <dbReference type="Proteomes" id="UP001523216"/>
    </source>
</evidence>
<gene>
    <name evidence="2" type="ORF">LXN57_00330</name>
</gene>
<accession>A0ABT0XQF3</accession>
<name>A0ABT0XQF3_9ACTN</name>
<keyword evidence="3" id="KW-1185">Reference proteome</keyword>
<dbReference type="Proteomes" id="UP001523216">
    <property type="component" value="Unassembled WGS sequence"/>
</dbReference>
<evidence type="ECO:0000313" key="2">
    <source>
        <dbReference type="EMBL" id="MCM4076006.1"/>
    </source>
</evidence>
<proteinExistence type="predicted"/>
<evidence type="ECO:0000256" key="1">
    <source>
        <dbReference type="SAM" id="MobiDB-lite"/>
    </source>
</evidence>
<comment type="caution">
    <text evidence="2">The sequence shown here is derived from an EMBL/GenBank/DDBJ whole genome shotgun (WGS) entry which is preliminary data.</text>
</comment>
<dbReference type="EMBL" id="JAMQOL010000001">
    <property type="protein sequence ID" value="MCM4076006.1"/>
    <property type="molecule type" value="Genomic_DNA"/>
</dbReference>
<protein>
    <submittedName>
        <fullName evidence="2">Uncharacterized protein</fullName>
    </submittedName>
</protein>
<feature type="compositionally biased region" description="Polar residues" evidence="1">
    <location>
        <begin position="33"/>
        <end position="43"/>
    </location>
</feature>
<organism evidence="2 3">
    <name type="scientific">Paractinoplanes hotanensis</name>
    <dbReference type="NCBI Taxonomy" id="2906497"/>
    <lineage>
        <taxon>Bacteria</taxon>
        <taxon>Bacillati</taxon>
        <taxon>Actinomycetota</taxon>
        <taxon>Actinomycetes</taxon>
        <taxon>Micromonosporales</taxon>
        <taxon>Micromonosporaceae</taxon>
        <taxon>Paractinoplanes</taxon>
    </lineage>
</organism>
<keyword evidence="2" id="KW-0614">Plasmid</keyword>
<feature type="region of interest" description="Disordered" evidence="1">
    <location>
        <begin position="1"/>
        <end position="64"/>
    </location>
</feature>
<dbReference type="RefSeq" id="WP_251796031.1">
    <property type="nucleotide sequence ID" value="NZ_JAMQOL010000001.1"/>
</dbReference>
<feature type="compositionally biased region" description="Acidic residues" evidence="1">
    <location>
        <begin position="54"/>
        <end position="64"/>
    </location>
</feature>
<reference evidence="2 3" key="1">
    <citation type="submission" date="2022-06" db="EMBL/GenBank/DDBJ databases">
        <title>Actinoplanes abujensis sp. nov., isolated from Nigerian arid soil.</title>
        <authorList>
            <person name="Ding P."/>
        </authorList>
    </citation>
    <scope>NUCLEOTIDE SEQUENCE [LARGE SCALE GENOMIC DNA]</scope>
    <source>
        <strain evidence="3">TRM88002</strain>
        <plasmid evidence="2">p1</plasmid>
    </source>
</reference>
<geneLocation type="plasmid" evidence="2">
    <name>p1</name>
</geneLocation>